<proteinExistence type="predicted"/>
<keyword evidence="2" id="KW-1185">Reference proteome</keyword>
<name>A0A8S0URP9_OLEEU</name>
<organism evidence="1 2">
    <name type="scientific">Olea europaea subsp. europaea</name>
    <dbReference type="NCBI Taxonomy" id="158383"/>
    <lineage>
        <taxon>Eukaryota</taxon>
        <taxon>Viridiplantae</taxon>
        <taxon>Streptophyta</taxon>
        <taxon>Embryophyta</taxon>
        <taxon>Tracheophyta</taxon>
        <taxon>Spermatophyta</taxon>
        <taxon>Magnoliopsida</taxon>
        <taxon>eudicotyledons</taxon>
        <taxon>Gunneridae</taxon>
        <taxon>Pentapetalae</taxon>
        <taxon>asterids</taxon>
        <taxon>lamiids</taxon>
        <taxon>Lamiales</taxon>
        <taxon>Oleaceae</taxon>
        <taxon>Oleeae</taxon>
        <taxon>Olea</taxon>
    </lineage>
</organism>
<reference evidence="1 2" key="1">
    <citation type="submission" date="2019-12" db="EMBL/GenBank/DDBJ databases">
        <authorList>
            <person name="Alioto T."/>
            <person name="Alioto T."/>
            <person name="Gomez Garrido J."/>
        </authorList>
    </citation>
    <scope>NUCLEOTIDE SEQUENCE [LARGE SCALE GENOMIC DNA]</scope>
</reference>
<dbReference type="Gramene" id="OE9A011153T1">
    <property type="protein sequence ID" value="OE9A011153C1"/>
    <property type="gene ID" value="OE9A011153"/>
</dbReference>
<dbReference type="AlphaFoldDB" id="A0A8S0URP9"/>
<accession>A0A8S0URP9</accession>
<evidence type="ECO:0000313" key="2">
    <source>
        <dbReference type="Proteomes" id="UP000594638"/>
    </source>
</evidence>
<evidence type="ECO:0000313" key="1">
    <source>
        <dbReference type="EMBL" id="CAA3020889.1"/>
    </source>
</evidence>
<sequence>MDEGKNTVRESSGSKLNLYTKPFRTPANVPAFERTLIDHDRTLFLKFFTGFPPISMEEIQYYFTRRFGNCIESLDLPGRNERDSELGIITFSTSQFRYELMGQSEEVMLFICSKPVHFMRSRSLDGNNNQNK</sequence>
<comment type="caution">
    <text evidence="1">The sequence shown here is derived from an EMBL/GenBank/DDBJ whole genome shotgun (WGS) entry which is preliminary data.</text>
</comment>
<gene>
    <name evidence="1" type="ORF">OLEA9_A011153</name>
</gene>
<dbReference type="EMBL" id="CACTIH010009046">
    <property type="protein sequence ID" value="CAA3020889.1"/>
    <property type="molecule type" value="Genomic_DNA"/>
</dbReference>
<dbReference type="OrthoDB" id="1882251at2759"/>
<protein>
    <submittedName>
        <fullName evidence="1">Uncharacterized protein</fullName>
    </submittedName>
</protein>
<dbReference type="Proteomes" id="UP000594638">
    <property type="component" value="Unassembled WGS sequence"/>
</dbReference>